<proteinExistence type="predicted"/>
<organism evidence="1 2">
    <name type="scientific">Pistacia atlantica</name>
    <dbReference type="NCBI Taxonomy" id="434234"/>
    <lineage>
        <taxon>Eukaryota</taxon>
        <taxon>Viridiplantae</taxon>
        <taxon>Streptophyta</taxon>
        <taxon>Embryophyta</taxon>
        <taxon>Tracheophyta</taxon>
        <taxon>Spermatophyta</taxon>
        <taxon>Magnoliopsida</taxon>
        <taxon>eudicotyledons</taxon>
        <taxon>Gunneridae</taxon>
        <taxon>Pentapetalae</taxon>
        <taxon>rosids</taxon>
        <taxon>malvids</taxon>
        <taxon>Sapindales</taxon>
        <taxon>Anacardiaceae</taxon>
        <taxon>Pistacia</taxon>
    </lineage>
</organism>
<accession>A0ACC1CD94</accession>
<dbReference type="Proteomes" id="UP001164250">
    <property type="component" value="Chromosome 1"/>
</dbReference>
<sequence length="61" mass="6751">MLLKSHIGVSVQSIERGCPYASDSSRAAFDWILENIIQSNVACFNLQFVHVQNPDAQSEGK</sequence>
<name>A0ACC1CD94_9ROSI</name>
<gene>
    <name evidence="1" type="ORF">Patl1_02773</name>
</gene>
<reference evidence="2" key="1">
    <citation type="journal article" date="2023" name="G3 (Bethesda)">
        <title>Genome assembly and association tests identify interacting loci associated with vigor, precocity, and sex in interspecific pistachio rootstocks.</title>
        <authorList>
            <person name="Palmer W."/>
            <person name="Jacygrad E."/>
            <person name="Sagayaradj S."/>
            <person name="Cavanaugh K."/>
            <person name="Han R."/>
            <person name="Bertier L."/>
            <person name="Beede B."/>
            <person name="Kafkas S."/>
            <person name="Golino D."/>
            <person name="Preece J."/>
            <person name="Michelmore R."/>
        </authorList>
    </citation>
    <scope>NUCLEOTIDE SEQUENCE [LARGE SCALE GENOMIC DNA]</scope>
</reference>
<protein>
    <submittedName>
        <fullName evidence="1">Uncharacterized protein</fullName>
    </submittedName>
</protein>
<dbReference type="EMBL" id="CM047897">
    <property type="protein sequence ID" value="KAJ0113617.1"/>
    <property type="molecule type" value="Genomic_DNA"/>
</dbReference>
<comment type="caution">
    <text evidence="1">The sequence shown here is derived from an EMBL/GenBank/DDBJ whole genome shotgun (WGS) entry which is preliminary data.</text>
</comment>
<evidence type="ECO:0000313" key="1">
    <source>
        <dbReference type="EMBL" id="KAJ0113617.1"/>
    </source>
</evidence>
<evidence type="ECO:0000313" key="2">
    <source>
        <dbReference type="Proteomes" id="UP001164250"/>
    </source>
</evidence>
<keyword evidence="2" id="KW-1185">Reference proteome</keyword>